<evidence type="ECO:0000256" key="5">
    <source>
        <dbReference type="ARBA" id="ARBA00022475"/>
    </source>
</evidence>
<evidence type="ECO:0000256" key="2">
    <source>
        <dbReference type="ARBA" id="ARBA00007208"/>
    </source>
</evidence>
<organism evidence="11 12">
    <name type="scientific">Gallaecimonas pentaromativorans</name>
    <dbReference type="NCBI Taxonomy" id="584787"/>
    <lineage>
        <taxon>Bacteria</taxon>
        <taxon>Pseudomonadati</taxon>
        <taxon>Pseudomonadota</taxon>
        <taxon>Gammaproteobacteria</taxon>
        <taxon>Enterobacterales</taxon>
        <taxon>Gallaecimonadaceae</taxon>
        <taxon>Gallaecimonas</taxon>
    </lineage>
</organism>
<accession>A0A3N1NGA9</accession>
<dbReference type="STRING" id="584787.GCA_001247655_03325"/>
<evidence type="ECO:0000256" key="9">
    <source>
        <dbReference type="ARBA" id="ARBA00023136"/>
    </source>
</evidence>
<gene>
    <name evidence="11" type="ORF">EDC28_11330</name>
</gene>
<evidence type="ECO:0000256" key="4">
    <source>
        <dbReference type="ARBA" id="ARBA00022448"/>
    </source>
</evidence>
<keyword evidence="9" id="KW-0472">Membrane</keyword>
<dbReference type="GO" id="GO:0015628">
    <property type="term" value="P:protein secretion by the type II secretion system"/>
    <property type="evidence" value="ECO:0007669"/>
    <property type="project" value="InterPro"/>
</dbReference>
<keyword evidence="7" id="KW-0812">Transmembrane</keyword>
<keyword evidence="6" id="KW-0997">Cell inner membrane</keyword>
<comment type="subcellular location">
    <subcellularLocation>
        <location evidence="1">Cell inner membrane</location>
    </subcellularLocation>
</comment>
<keyword evidence="12" id="KW-1185">Reference proteome</keyword>
<keyword evidence="8" id="KW-0653">Protein transport</keyword>
<comment type="caution">
    <text evidence="11">The sequence shown here is derived from an EMBL/GenBank/DDBJ whole genome shotgun (WGS) entry which is preliminary data.</text>
</comment>
<dbReference type="EMBL" id="RJUL01000013">
    <property type="protein sequence ID" value="ROQ18914.1"/>
    <property type="molecule type" value="Genomic_DNA"/>
</dbReference>
<evidence type="ECO:0000256" key="10">
    <source>
        <dbReference type="ARBA" id="ARBA00030772"/>
    </source>
</evidence>
<evidence type="ECO:0000256" key="1">
    <source>
        <dbReference type="ARBA" id="ARBA00004533"/>
    </source>
</evidence>
<dbReference type="GO" id="GO:0015627">
    <property type="term" value="C:type II protein secretion system complex"/>
    <property type="evidence" value="ECO:0007669"/>
    <property type="project" value="InterPro"/>
</dbReference>
<dbReference type="AlphaFoldDB" id="A0A3N1NGA9"/>
<dbReference type="InterPro" id="IPR022792">
    <property type="entry name" value="T2SS_protein-GspN"/>
</dbReference>
<keyword evidence="4" id="KW-0813">Transport</keyword>
<proteinExistence type="inferred from homology"/>
<protein>
    <recommendedName>
        <fullName evidence="3">Type II secretion system protein N</fullName>
    </recommendedName>
    <alternativeName>
        <fullName evidence="10">General secretion pathway protein N</fullName>
    </alternativeName>
</protein>
<dbReference type="RefSeq" id="WP_123422641.1">
    <property type="nucleotide sequence ID" value="NZ_RJUL01000013.1"/>
</dbReference>
<reference evidence="11 12" key="1">
    <citation type="submission" date="2018-11" db="EMBL/GenBank/DDBJ databases">
        <title>Genomic Encyclopedia of Type Strains, Phase IV (KMG-IV): sequencing the most valuable type-strain genomes for metagenomic binning, comparative biology and taxonomic classification.</title>
        <authorList>
            <person name="Goeker M."/>
        </authorList>
    </citation>
    <scope>NUCLEOTIDE SEQUENCE [LARGE SCALE GENOMIC DNA]</scope>
    <source>
        <strain evidence="11 12">DSM 21945</strain>
    </source>
</reference>
<dbReference type="Proteomes" id="UP000268033">
    <property type="component" value="Unassembled WGS sequence"/>
</dbReference>
<evidence type="ECO:0000256" key="7">
    <source>
        <dbReference type="ARBA" id="ARBA00022692"/>
    </source>
</evidence>
<evidence type="ECO:0000256" key="8">
    <source>
        <dbReference type="ARBA" id="ARBA00022927"/>
    </source>
</evidence>
<name>A0A3N1NGA9_9GAMM</name>
<evidence type="ECO:0000256" key="6">
    <source>
        <dbReference type="ARBA" id="ARBA00022519"/>
    </source>
</evidence>
<dbReference type="Pfam" id="PF01203">
    <property type="entry name" value="T2SSN"/>
    <property type="match status" value="1"/>
</dbReference>
<evidence type="ECO:0000256" key="3">
    <source>
        <dbReference type="ARBA" id="ARBA00021563"/>
    </source>
</evidence>
<evidence type="ECO:0000313" key="11">
    <source>
        <dbReference type="EMBL" id="ROQ18914.1"/>
    </source>
</evidence>
<sequence>MKAAKWIGLGLVFFLVALVWQLPAAVVLGHAKLPKEVGIEGVSGTVWQGRVESLSLAGTAFKDVTWQLHPLALFTGKVAASIKSRPDRTRLSGDLAVGFGGKLAIENLIVRVPVAPLVAGVHLPVPSQVGGELSVAIAQYRQGQPWCEALKGKAQWLDASVTNKFGDFNLGRIDADLDCDKGAVTAVIRDTPPRLGLELEARLDGQRYHIRGFAKPAADQPKNLRDAFAFFGRPAGDGRYPVQFQGTLPR</sequence>
<keyword evidence="5" id="KW-1003">Cell membrane</keyword>
<comment type="similarity">
    <text evidence="2">Belongs to the GSP N family.</text>
</comment>
<evidence type="ECO:0000313" key="12">
    <source>
        <dbReference type="Proteomes" id="UP000268033"/>
    </source>
</evidence>
<dbReference type="GO" id="GO:0005886">
    <property type="term" value="C:plasma membrane"/>
    <property type="evidence" value="ECO:0007669"/>
    <property type="project" value="UniProtKB-SubCell"/>
</dbReference>